<feature type="compositionally biased region" description="Pro residues" evidence="1">
    <location>
        <begin position="141"/>
        <end position="157"/>
    </location>
</feature>
<gene>
    <name evidence="2" type="ORF">PCOR1329_LOCUS45415</name>
</gene>
<protein>
    <submittedName>
        <fullName evidence="2">Uncharacterized protein</fullName>
    </submittedName>
</protein>
<dbReference type="EMBL" id="CAUYUJ010015461">
    <property type="protein sequence ID" value="CAK0854248.1"/>
    <property type="molecule type" value="Genomic_DNA"/>
</dbReference>
<feature type="compositionally biased region" description="Gly residues" evidence="1">
    <location>
        <begin position="158"/>
        <end position="168"/>
    </location>
</feature>
<feature type="compositionally biased region" description="Low complexity" evidence="1">
    <location>
        <begin position="91"/>
        <end position="119"/>
    </location>
</feature>
<evidence type="ECO:0000313" key="2">
    <source>
        <dbReference type="EMBL" id="CAK0854248.1"/>
    </source>
</evidence>
<organism evidence="2 3">
    <name type="scientific">Prorocentrum cordatum</name>
    <dbReference type="NCBI Taxonomy" id="2364126"/>
    <lineage>
        <taxon>Eukaryota</taxon>
        <taxon>Sar</taxon>
        <taxon>Alveolata</taxon>
        <taxon>Dinophyceae</taxon>
        <taxon>Prorocentrales</taxon>
        <taxon>Prorocentraceae</taxon>
        <taxon>Prorocentrum</taxon>
    </lineage>
</organism>
<keyword evidence="3" id="KW-1185">Reference proteome</keyword>
<comment type="caution">
    <text evidence="2">The sequence shown here is derived from an EMBL/GenBank/DDBJ whole genome shotgun (WGS) entry which is preliminary data.</text>
</comment>
<feature type="region of interest" description="Disordered" evidence="1">
    <location>
        <begin position="135"/>
        <end position="203"/>
    </location>
</feature>
<proteinExistence type="predicted"/>
<evidence type="ECO:0000256" key="1">
    <source>
        <dbReference type="SAM" id="MobiDB-lite"/>
    </source>
</evidence>
<sequence length="231" mass="24099">MSIAEAAYRFDSGHSCMDAAPPARRSWRVRTRPGTTSWLEPRRLAQISWVRAGAAPGEVEQTVPIAPATNAWLLHKSAEESASDVDEECHSTAAAPSAPLGPGAAAGAAAGGSPSAAATGGAALGAAAVARSGRGRWKLLRPPPRGATPRAAPPPPRRGGGLARGGPSGRRRLQQREPRHAVTGAPPEQRAPSPPPPRSCRMWRALPEGSADALSVYWRESPFVCERGISR</sequence>
<reference evidence="2" key="1">
    <citation type="submission" date="2023-10" db="EMBL/GenBank/DDBJ databases">
        <authorList>
            <person name="Chen Y."/>
            <person name="Shah S."/>
            <person name="Dougan E. K."/>
            <person name="Thang M."/>
            <person name="Chan C."/>
        </authorList>
    </citation>
    <scope>NUCLEOTIDE SEQUENCE [LARGE SCALE GENOMIC DNA]</scope>
</reference>
<feature type="region of interest" description="Disordered" evidence="1">
    <location>
        <begin position="78"/>
        <end position="119"/>
    </location>
</feature>
<name>A0ABN9U5H4_9DINO</name>
<evidence type="ECO:0000313" key="3">
    <source>
        <dbReference type="Proteomes" id="UP001189429"/>
    </source>
</evidence>
<accession>A0ABN9U5H4</accession>
<dbReference type="Proteomes" id="UP001189429">
    <property type="component" value="Unassembled WGS sequence"/>
</dbReference>